<comment type="caution">
    <text evidence="1">The sequence shown here is derived from an EMBL/GenBank/DDBJ whole genome shotgun (WGS) entry which is preliminary data.</text>
</comment>
<sequence>MRYSIRIKGHLDPCWQDWFEGLTIVHEDEGTSRLTGSLRDQAALYGVLTKIRALGLTLLALETGEGVAPSGSGDSF</sequence>
<keyword evidence="2" id="KW-1185">Reference proteome</keyword>
<organism evidence="1 2">
    <name type="scientific">Reticulibacter mediterranei</name>
    <dbReference type="NCBI Taxonomy" id="2778369"/>
    <lineage>
        <taxon>Bacteria</taxon>
        <taxon>Bacillati</taxon>
        <taxon>Chloroflexota</taxon>
        <taxon>Ktedonobacteria</taxon>
        <taxon>Ktedonobacterales</taxon>
        <taxon>Reticulibacteraceae</taxon>
        <taxon>Reticulibacter</taxon>
    </lineage>
</organism>
<name>A0A8J3IQ71_9CHLR</name>
<accession>A0A8J3IQ71</accession>
<gene>
    <name evidence="1" type="ORF">KSF_099770</name>
</gene>
<dbReference type="Proteomes" id="UP000597444">
    <property type="component" value="Unassembled WGS sequence"/>
</dbReference>
<dbReference type="EMBL" id="BNJK01000002">
    <property type="protein sequence ID" value="GHO99929.1"/>
    <property type="molecule type" value="Genomic_DNA"/>
</dbReference>
<evidence type="ECO:0000313" key="1">
    <source>
        <dbReference type="EMBL" id="GHO99929.1"/>
    </source>
</evidence>
<proteinExistence type="predicted"/>
<reference evidence="1" key="1">
    <citation type="submission" date="2020-10" db="EMBL/GenBank/DDBJ databases">
        <title>Taxonomic study of unclassified bacteria belonging to the class Ktedonobacteria.</title>
        <authorList>
            <person name="Yabe S."/>
            <person name="Wang C.M."/>
            <person name="Zheng Y."/>
            <person name="Sakai Y."/>
            <person name="Cavaletti L."/>
            <person name="Monciardini P."/>
            <person name="Donadio S."/>
        </authorList>
    </citation>
    <scope>NUCLEOTIDE SEQUENCE</scope>
    <source>
        <strain evidence="1">ID150040</strain>
    </source>
</reference>
<dbReference type="AlphaFoldDB" id="A0A8J3IQ71"/>
<protein>
    <submittedName>
        <fullName evidence="1">Uncharacterized protein</fullName>
    </submittedName>
</protein>
<dbReference type="RefSeq" id="WP_220210535.1">
    <property type="nucleotide sequence ID" value="NZ_BNJK01000002.1"/>
</dbReference>
<evidence type="ECO:0000313" key="2">
    <source>
        <dbReference type="Proteomes" id="UP000597444"/>
    </source>
</evidence>